<evidence type="ECO:0000256" key="1">
    <source>
        <dbReference type="SAM" id="MobiDB-lite"/>
    </source>
</evidence>
<dbReference type="EMBL" id="CM035408">
    <property type="protein sequence ID" value="KAH7442683.1"/>
    <property type="molecule type" value="Genomic_DNA"/>
</dbReference>
<gene>
    <name evidence="3" type="ORF">KP509_03G099200</name>
</gene>
<dbReference type="GO" id="GO:0005763">
    <property type="term" value="C:mitochondrial small ribosomal subunit"/>
    <property type="evidence" value="ECO:0007669"/>
    <property type="project" value="TreeGrafter"/>
</dbReference>
<dbReference type="Proteomes" id="UP000825935">
    <property type="component" value="Chromosome 3"/>
</dbReference>
<feature type="compositionally biased region" description="Basic and acidic residues" evidence="1">
    <location>
        <begin position="289"/>
        <end position="307"/>
    </location>
</feature>
<feature type="region of interest" description="Disordered" evidence="1">
    <location>
        <begin position="289"/>
        <end position="313"/>
    </location>
</feature>
<feature type="compositionally biased region" description="Acidic residues" evidence="1">
    <location>
        <begin position="66"/>
        <end position="81"/>
    </location>
</feature>
<dbReference type="AlphaFoldDB" id="A0A8T2VA79"/>
<dbReference type="Pfam" id="PF10213">
    <property type="entry name" value="MRP-S28"/>
    <property type="match status" value="1"/>
</dbReference>
<accession>A0A8T2VA79</accession>
<evidence type="ECO:0000259" key="2">
    <source>
        <dbReference type="Pfam" id="PF10213"/>
    </source>
</evidence>
<dbReference type="OMA" id="LPMYKAR"/>
<dbReference type="GO" id="GO:0003735">
    <property type="term" value="F:structural constituent of ribosome"/>
    <property type="evidence" value="ECO:0007669"/>
    <property type="project" value="InterPro"/>
</dbReference>
<dbReference type="InterPro" id="IPR039848">
    <property type="entry name" value="Ribosomal_mS35_mt"/>
</dbReference>
<evidence type="ECO:0000313" key="4">
    <source>
        <dbReference type="Proteomes" id="UP000825935"/>
    </source>
</evidence>
<feature type="region of interest" description="Disordered" evidence="1">
    <location>
        <begin position="179"/>
        <end position="230"/>
    </location>
</feature>
<name>A0A8T2VA79_CERRI</name>
<evidence type="ECO:0000313" key="3">
    <source>
        <dbReference type="EMBL" id="KAH7442683.1"/>
    </source>
</evidence>
<reference evidence="3" key="1">
    <citation type="submission" date="2021-08" db="EMBL/GenBank/DDBJ databases">
        <title>WGS assembly of Ceratopteris richardii.</title>
        <authorList>
            <person name="Marchant D.B."/>
            <person name="Chen G."/>
            <person name="Jenkins J."/>
            <person name="Shu S."/>
            <person name="Leebens-Mack J."/>
            <person name="Grimwood J."/>
            <person name="Schmutz J."/>
            <person name="Soltis P."/>
            <person name="Soltis D."/>
            <person name="Chen Z.-H."/>
        </authorList>
    </citation>
    <scope>NUCLEOTIDE SEQUENCE</scope>
    <source>
        <strain evidence="3">Whitten #5841</strain>
        <tissue evidence="3">Leaf</tissue>
    </source>
</reference>
<organism evidence="3 4">
    <name type="scientific">Ceratopteris richardii</name>
    <name type="common">Triangle waterfern</name>
    <dbReference type="NCBI Taxonomy" id="49495"/>
    <lineage>
        <taxon>Eukaryota</taxon>
        <taxon>Viridiplantae</taxon>
        <taxon>Streptophyta</taxon>
        <taxon>Embryophyta</taxon>
        <taxon>Tracheophyta</taxon>
        <taxon>Polypodiopsida</taxon>
        <taxon>Polypodiidae</taxon>
        <taxon>Polypodiales</taxon>
        <taxon>Pteridineae</taxon>
        <taxon>Pteridaceae</taxon>
        <taxon>Parkerioideae</taxon>
        <taxon>Ceratopteris</taxon>
    </lineage>
</organism>
<dbReference type="InterPro" id="IPR019349">
    <property type="entry name" value="Ribosomal_mS35_mit"/>
</dbReference>
<dbReference type="PANTHER" id="PTHR13490">
    <property type="entry name" value="MITOCHONDRIAL 28S RIBOSOMAL PROTEIN S28"/>
    <property type="match status" value="1"/>
</dbReference>
<feature type="compositionally biased region" description="Basic and acidic residues" evidence="1">
    <location>
        <begin position="179"/>
        <end position="190"/>
    </location>
</feature>
<keyword evidence="4" id="KW-1185">Reference proteome</keyword>
<comment type="caution">
    <text evidence="3">The sequence shown here is derived from an EMBL/GenBank/DDBJ whole genome shotgun (WGS) entry which is preliminary data.</text>
</comment>
<feature type="domain" description="Small ribosomal subunit protein mS35 mitochondrial conserved" evidence="2">
    <location>
        <begin position="346"/>
        <end position="441"/>
    </location>
</feature>
<protein>
    <recommendedName>
        <fullName evidence="2">Small ribosomal subunit protein mS35 mitochondrial conserved domain-containing protein</fullName>
    </recommendedName>
</protein>
<proteinExistence type="predicted"/>
<feature type="region of interest" description="Disordered" evidence="1">
    <location>
        <begin position="52"/>
        <end position="81"/>
    </location>
</feature>
<sequence length="463" mass="52942">MYCRYSLALAARSRWRPFLSTLSVVELSRKPPDLGCCSGSPPNFAVSRMQYASRGKGGRGAPNKYDEDDDDDDDDDDDAYEFDEVEDNSGYEWDYETWNLLHQGRKKGELSRKWPLPMYKAREMVDYHMIKNRLDGLQVILDPKLEYETRKKLHEGLVEFYKKRQEAFDEIDAKHEESLKELESGDKKEALPTAEGNDAKSVPMDDQSSDEESLQVDGKVTEGVSSSEVKPDVEFDTEKIVVEAVSAEKESHEKEDNAEMRDLSGVTTAVDEIMRDVLSTPEITTLDLRKADAETKNDAESEGKEESLELNNETSEDDGINVFDYDKWVAYKEQEMAKRYAAEEERKHATLRWKIQLVLGPGDVVHPANRKASVSVYVRELCLSKYAKKRLLALVGRRYNAPKDELTIVSERYPHRYENQKDVLRLLLALIEEARKADELVYNARVAFLESRHTDLKEAVAAA</sequence>
<dbReference type="Gene3D" id="3.30.160.20">
    <property type="match status" value="1"/>
</dbReference>
<dbReference type="GO" id="GO:0032543">
    <property type="term" value="P:mitochondrial translation"/>
    <property type="evidence" value="ECO:0007669"/>
    <property type="project" value="InterPro"/>
</dbReference>
<dbReference type="OrthoDB" id="283424at2759"/>
<dbReference type="PANTHER" id="PTHR13490:SF0">
    <property type="entry name" value="SMALL RIBOSOMAL SUBUNIT PROTEIN MS35"/>
    <property type="match status" value="1"/>
</dbReference>